<dbReference type="EMBL" id="SJTG01000001">
    <property type="protein sequence ID" value="TCI13359.1"/>
    <property type="molecule type" value="Genomic_DNA"/>
</dbReference>
<comment type="similarity">
    <text evidence="2 6">Belongs to the class-A beta-lactamase family.</text>
</comment>
<evidence type="ECO:0000256" key="6">
    <source>
        <dbReference type="RuleBase" id="RU361140"/>
    </source>
</evidence>
<keyword evidence="4 6" id="KW-0378">Hydrolase</keyword>
<dbReference type="InterPro" id="IPR023650">
    <property type="entry name" value="Beta-lactam_class-A_AS"/>
</dbReference>
<dbReference type="GO" id="GO:0008800">
    <property type="term" value="F:beta-lactamase activity"/>
    <property type="evidence" value="ECO:0007669"/>
    <property type="project" value="UniProtKB-UniRule"/>
</dbReference>
<keyword evidence="9" id="KW-1185">Reference proteome</keyword>
<dbReference type="Gene3D" id="3.40.710.10">
    <property type="entry name" value="DD-peptidase/beta-lactamase superfamily"/>
    <property type="match status" value="1"/>
</dbReference>
<gene>
    <name evidence="8" type="primary">bla</name>
    <name evidence="8" type="ORF">EZM97_08820</name>
</gene>
<dbReference type="EC" id="3.5.2.6" evidence="3 6"/>
<evidence type="ECO:0000259" key="7">
    <source>
        <dbReference type="Pfam" id="PF13354"/>
    </source>
</evidence>
<dbReference type="SUPFAM" id="SSF56601">
    <property type="entry name" value="beta-lactamase/transpeptidase-like"/>
    <property type="match status" value="1"/>
</dbReference>
<dbReference type="NCBIfam" id="NF033103">
    <property type="entry name" value="bla_class_A"/>
    <property type="match status" value="1"/>
</dbReference>
<dbReference type="Proteomes" id="UP000291822">
    <property type="component" value="Unassembled WGS sequence"/>
</dbReference>
<evidence type="ECO:0000256" key="3">
    <source>
        <dbReference type="ARBA" id="ARBA00012865"/>
    </source>
</evidence>
<name>A0A4R0Z0S3_9GAMM</name>
<evidence type="ECO:0000256" key="5">
    <source>
        <dbReference type="ARBA" id="ARBA00023251"/>
    </source>
</evidence>
<evidence type="ECO:0000313" key="9">
    <source>
        <dbReference type="Proteomes" id="UP000291822"/>
    </source>
</evidence>
<dbReference type="AlphaFoldDB" id="A0A4R0Z0S3"/>
<dbReference type="PRINTS" id="PR00118">
    <property type="entry name" value="BLACTAMASEA"/>
</dbReference>
<dbReference type="InterPro" id="IPR012338">
    <property type="entry name" value="Beta-lactam/transpept-like"/>
</dbReference>
<dbReference type="PROSITE" id="PS00146">
    <property type="entry name" value="BETA_LACTAMASE_A"/>
    <property type="match status" value="1"/>
</dbReference>
<keyword evidence="5 6" id="KW-0046">Antibiotic resistance</keyword>
<evidence type="ECO:0000313" key="8">
    <source>
        <dbReference type="EMBL" id="TCI13359.1"/>
    </source>
</evidence>
<sequence length="288" mass="30676">MDRRSVLKGGVYGVLALGASPWVSSAKPVAGKQDKFADLERRFGGRLGVAIHDLETGQKAGHRQDERFLMCSTFKLLEAAAILARVDKGAESLDRRIVFGPDVLLSHAPITRQHAGGEGMTVGELCQAAITVSDNTAANLLLESLGGLMAFNGFLRSLGDHVTRLDRNEPTLNVAHGDLDTTSPKAMLGSVEKVMLGDALSPASREQLAAWMKQTTTGLTAIRAGLPPAWLAGDKTGRGSHGETNDITLAWPPGRKPVLIVAYYAHPDVSDDVRSHVLAEIGRMVVDG</sequence>
<dbReference type="RefSeq" id="WP_131149856.1">
    <property type="nucleotide sequence ID" value="NZ_SJTG01000001.1"/>
</dbReference>
<dbReference type="PANTHER" id="PTHR35333">
    <property type="entry name" value="BETA-LACTAMASE"/>
    <property type="match status" value="1"/>
</dbReference>
<evidence type="ECO:0000256" key="1">
    <source>
        <dbReference type="ARBA" id="ARBA00001526"/>
    </source>
</evidence>
<dbReference type="GO" id="GO:0046677">
    <property type="term" value="P:response to antibiotic"/>
    <property type="evidence" value="ECO:0007669"/>
    <property type="project" value="UniProtKB-UniRule"/>
</dbReference>
<protein>
    <recommendedName>
        <fullName evidence="3 6">Beta-lactamase</fullName>
        <ecNumber evidence="3 6">3.5.2.6</ecNumber>
    </recommendedName>
</protein>
<comment type="catalytic activity">
    <reaction evidence="1 6">
        <text>a beta-lactam + H2O = a substituted beta-amino acid</text>
        <dbReference type="Rhea" id="RHEA:20401"/>
        <dbReference type="ChEBI" id="CHEBI:15377"/>
        <dbReference type="ChEBI" id="CHEBI:35627"/>
        <dbReference type="ChEBI" id="CHEBI:140347"/>
        <dbReference type="EC" id="3.5.2.6"/>
    </reaction>
</comment>
<organism evidence="8 9">
    <name type="scientific">Dyella soli</name>
    <dbReference type="NCBI Taxonomy" id="522319"/>
    <lineage>
        <taxon>Bacteria</taxon>
        <taxon>Pseudomonadati</taxon>
        <taxon>Pseudomonadota</taxon>
        <taxon>Gammaproteobacteria</taxon>
        <taxon>Lysobacterales</taxon>
        <taxon>Rhodanobacteraceae</taxon>
        <taxon>Dyella</taxon>
    </lineage>
</organism>
<dbReference type="InterPro" id="IPR000871">
    <property type="entry name" value="Beta-lactam_class-A"/>
</dbReference>
<dbReference type="Pfam" id="PF13354">
    <property type="entry name" value="Beta-lactamase2"/>
    <property type="match status" value="1"/>
</dbReference>
<evidence type="ECO:0000256" key="4">
    <source>
        <dbReference type="ARBA" id="ARBA00022801"/>
    </source>
</evidence>
<dbReference type="PANTHER" id="PTHR35333:SF3">
    <property type="entry name" value="BETA-LACTAMASE-TYPE TRANSPEPTIDASE FOLD CONTAINING PROTEIN"/>
    <property type="match status" value="1"/>
</dbReference>
<proteinExistence type="inferred from homology"/>
<evidence type="ECO:0000256" key="2">
    <source>
        <dbReference type="ARBA" id="ARBA00009009"/>
    </source>
</evidence>
<dbReference type="GO" id="GO:0030655">
    <property type="term" value="P:beta-lactam antibiotic catabolic process"/>
    <property type="evidence" value="ECO:0007669"/>
    <property type="project" value="InterPro"/>
</dbReference>
<comment type="caution">
    <text evidence="8">The sequence shown here is derived from an EMBL/GenBank/DDBJ whole genome shotgun (WGS) entry which is preliminary data.</text>
</comment>
<dbReference type="InterPro" id="IPR045155">
    <property type="entry name" value="Beta-lactam_cat"/>
</dbReference>
<accession>A0A4R0Z0S3</accession>
<reference evidence="8 9" key="1">
    <citation type="submission" date="2019-02" db="EMBL/GenBank/DDBJ databases">
        <title>Dyella amyloliquefaciens sp. nov., isolated from forest soil.</title>
        <authorList>
            <person name="Gao Z.-H."/>
            <person name="Qiu L.-H."/>
        </authorList>
    </citation>
    <scope>NUCLEOTIDE SEQUENCE [LARGE SCALE GENOMIC DNA]</scope>
    <source>
        <strain evidence="8 9">KACC 12747</strain>
    </source>
</reference>
<feature type="domain" description="Beta-lactamase class A catalytic" evidence="7">
    <location>
        <begin position="48"/>
        <end position="263"/>
    </location>
</feature>